<sequence length="345" mass="37077">MGSWKPPWQEQSCAWECREPQAVPSTASFCNAQPIPLSWEYGGIPRPGFPSLLTFPLSRTLPGFLPSRLLPPSHLCFPPTSVGPRSPRALPISHVLGDTTSGFASTEGPRATPFAPGQPSISALATHSSQRSHSSCSSSQLPQPELLRDGLQFHPALMHVLLSGCTPCHTQSFTVPYRCPGEAHVAAATAPDPLTSSPAPKRQARLSFPFPSSFTSAVKPGLLVILPYERLGQPSRMALTPSAPERKKSPPPSPYPPQGTSRSGSPVRCQQLCQSPEQRRSPVGTLSREGSSEPGSRRSPSLPICSLPRKQNQARRVQKRRKEGLKRGSSPTLPPCKEPVGSVCC</sequence>
<evidence type="ECO:0000313" key="3">
    <source>
        <dbReference type="Proteomes" id="UP000237246"/>
    </source>
</evidence>
<proteinExistence type="predicted"/>
<organism evidence="2 3">
    <name type="scientific">Bambusicola thoracicus</name>
    <name type="common">Chinese bamboo-partridge</name>
    <name type="synonym">Perdix thoracica</name>
    <dbReference type="NCBI Taxonomy" id="9083"/>
    <lineage>
        <taxon>Eukaryota</taxon>
        <taxon>Metazoa</taxon>
        <taxon>Chordata</taxon>
        <taxon>Craniata</taxon>
        <taxon>Vertebrata</taxon>
        <taxon>Euteleostomi</taxon>
        <taxon>Archelosauria</taxon>
        <taxon>Archosauria</taxon>
        <taxon>Dinosauria</taxon>
        <taxon>Saurischia</taxon>
        <taxon>Theropoda</taxon>
        <taxon>Coelurosauria</taxon>
        <taxon>Aves</taxon>
        <taxon>Neognathae</taxon>
        <taxon>Galloanserae</taxon>
        <taxon>Galliformes</taxon>
        <taxon>Phasianidae</taxon>
        <taxon>Perdicinae</taxon>
        <taxon>Bambusicola</taxon>
    </lineage>
</organism>
<dbReference type="EMBL" id="PPHD01029329">
    <property type="protein sequence ID" value="POI26328.1"/>
    <property type="molecule type" value="Genomic_DNA"/>
</dbReference>
<feature type="region of interest" description="Disordered" evidence="1">
    <location>
        <begin position="236"/>
        <end position="345"/>
    </location>
</feature>
<accession>A0A2P4SQE3</accession>
<name>A0A2P4SQE3_BAMTH</name>
<dbReference type="Proteomes" id="UP000237246">
    <property type="component" value="Unassembled WGS sequence"/>
</dbReference>
<protein>
    <submittedName>
        <fullName evidence="2">Uncharacterized protein</fullName>
    </submittedName>
</protein>
<feature type="compositionally biased region" description="Low complexity" evidence="1">
    <location>
        <begin position="286"/>
        <end position="303"/>
    </location>
</feature>
<reference evidence="2 3" key="1">
    <citation type="submission" date="2018-01" db="EMBL/GenBank/DDBJ databases">
        <title>Comparison of the Chinese Bamboo Partridge and Red Junglefowl genome sequences highlights the importance of demography in genome evolution.</title>
        <authorList>
            <person name="Tiley G.P."/>
            <person name="Kimball R.T."/>
            <person name="Braun E.L."/>
            <person name="Burleigh J.G."/>
        </authorList>
    </citation>
    <scope>NUCLEOTIDE SEQUENCE [LARGE SCALE GENOMIC DNA]</scope>
    <source>
        <strain evidence="2">RTK389</strain>
        <tissue evidence="2">Blood</tissue>
    </source>
</reference>
<evidence type="ECO:0000256" key="1">
    <source>
        <dbReference type="SAM" id="MobiDB-lite"/>
    </source>
</evidence>
<feature type="non-terminal residue" evidence="2">
    <location>
        <position position="345"/>
    </location>
</feature>
<feature type="compositionally biased region" description="Low complexity" evidence="1">
    <location>
        <begin position="127"/>
        <end position="140"/>
    </location>
</feature>
<gene>
    <name evidence="2" type="ORF">CIB84_009922</name>
</gene>
<feature type="region of interest" description="Disordered" evidence="1">
    <location>
        <begin position="101"/>
        <end position="142"/>
    </location>
</feature>
<feature type="compositionally biased region" description="Basic residues" evidence="1">
    <location>
        <begin position="312"/>
        <end position="324"/>
    </location>
</feature>
<dbReference type="AlphaFoldDB" id="A0A2P4SQE3"/>
<evidence type="ECO:0000313" key="2">
    <source>
        <dbReference type="EMBL" id="POI26328.1"/>
    </source>
</evidence>
<keyword evidence="3" id="KW-1185">Reference proteome</keyword>
<comment type="caution">
    <text evidence="2">The sequence shown here is derived from an EMBL/GenBank/DDBJ whole genome shotgun (WGS) entry which is preliminary data.</text>
</comment>